<reference evidence="2" key="1">
    <citation type="journal article" date="2017" name="Nat. Ecol. Evol.">
        <title>Genome expansion and lineage-specific genetic innovations in the forest pathogenic fungi Armillaria.</title>
        <authorList>
            <person name="Sipos G."/>
            <person name="Prasanna A.N."/>
            <person name="Walter M.C."/>
            <person name="O'Connor E."/>
            <person name="Balint B."/>
            <person name="Krizsan K."/>
            <person name="Kiss B."/>
            <person name="Hess J."/>
            <person name="Varga T."/>
            <person name="Slot J."/>
            <person name="Riley R."/>
            <person name="Boka B."/>
            <person name="Rigling D."/>
            <person name="Barry K."/>
            <person name="Lee J."/>
            <person name="Mihaltcheva S."/>
            <person name="LaButti K."/>
            <person name="Lipzen A."/>
            <person name="Waldron R."/>
            <person name="Moloney N.M."/>
            <person name="Sperisen C."/>
            <person name="Kredics L."/>
            <person name="Vagvoelgyi C."/>
            <person name="Patrignani A."/>
            <person name="Fitzpatrick D."/>
            <person name="Nagy I."/>
            <person name="Doyle S."/>
            <person name="Anderson J.B."/>
            <person name="Grigoriev I.V."/>
            <person name="Gueldener U."/>
            <person name="Muensterkoetter M."/>
            <person name="Nagy L.G."/>
        </authorList>
    </citation>
    <scope>NUCLEOTIDE SEQUENCE [LARGE SCALE GENOMIC DNA]</scope>
    <source>
        <strain evidence="2">C18/9</strain>
    </source>
</reference>
<accession>A0A284RWR7</accession>
<dbReference type="AlphaFoldDB" id="A0A284RWR7"/>
<evidence type="ECO:0000313" key="1">
    <source>
        <dbReference type="EMBL" id="SJL13194.1"/>
    </source>
</evidence>
<proteinExistence type="predicted"/>
<protein>
    <submittedName>
        <fullName evidence="1">Uncharacterized protein</fullName>
    </submittedName>
</protein>
<evidence type="ECO:0000313" key="2">
    <source>
        <dbReference type="Proteomes" id="UP000219338"/>
    </source>
</evidence>
<organism evidence="1 2">
    <name type="scientific">Armillaria ostoyae</name>
    <name type="common">Armillaria root rot fungus</name>
    <dbReference type="NCBI Taxonomy" id="47428"/>
    <lineage>
        <taxon>Eukaryota</taxon>
        <taxon>Fungi</taxon>
        <taxon>Dikarya</taxon>
        <taxon>Basidiomycota</taxon>
        <taxon>Agaricomycotina</taxon>
        <taxon>Agaricomycetes</taxon>
        <taxon>Agaricomycetidae</taxon>
        <taxon>Agaricales</taxon>
        <taxon>Marasmiineae</taxon>
        <taxon>Physalacriaceae</taxon>
        <taxon>Armillaria</taxon>
    </lineage>
</organism>
<dbReference type="EMBL" id="FUEG01000019">
    <property type="protein sequence ID" value="SJL13194.1"/>
    <property type="molecule type" value="Genomic_DNA"/>
</dbReference>
<gene>
    <name evidence="1" type="ORF">ARMOST_16633</name>
</gene>
<name>A0A284RWR7_ARMOS</name>
<dbReference type="Proteomes" id="UP000219338">
    <property type="component" value="Unassembled WGS sequence"/>
</dbReference>
<sequence length="146" mass="17013">MQPTTQYLDDLSQDLFTDETPEWETDLMTEYPSLFASSVMRERGLQCERGWEGLIREICEKLKGTDVVFRQIKEKFGQLRVYVENGDEKTWRYLSEMEEKSAKVCEECGEAGSLADSDGWLFATCEECANEDGQEYKWVKDMQEQS</sequence>
<dbReference type="OrthoDB" id="3795764at2759"/>
<keyword evidence="2" id="KW-1185">Reference proteome</keyword>